<evidence type="ECO:0000313" key="1">
    <source>
        <dbReference type="EMBL" id="CAG01344.1"/>
    </source>
</evidence>
<dbReference type="KEGG" id="tng:GSTEN00020087G001"/>
<sequence length="52" mass="5736">MLKMPPAGRISAQQALRHPYFSTLPPLIMHLKDTVSIFKVPGVHLEPEAGDV</sequence>
<proteinExistence type="predicted"/>
<reference evidence="1" key="1">
    <citation type="journal article" date="2004" name="Nature">
        <title>Genome duplication in the teleost fish Tetraodon nigroviridis reveals the early vertebrate proto-karyotype.</title>
        <authorList>
            <person name="Jaillon O."/>
            <person name="Aury J.-M."/>
            <person name="Brunet F."/>
            <person name="Petit J.-L."/>
            <person name="Stange-Thomann N."/>
            <person name="Mauceli E."/>
            <person name="Bouneau L."/>
            <person name="Fischer C."/>
            <person name="Ozouf-Costaz C."/>
            <person name="Bernot A."/>
            <person name="Nicaud S."/>
            <person name="Jaffe D."/>
            <person name="Fisher S."/>
            <person name="Lutfalla G."/>
            <person name="Dossat C."/>
            <person name="Segurens B."/>
            <person name="Dasilva C."/>
            <person name="Salanoubat M."/>
            <person name="Levy M."/>
            <person name="Boudet N."/>
            <person name="Castellano S."/>
            <person name="Anthouard V."/>
            <person name="Jubin C."/>
            <person name="Castelli V."/>
            <person name="Katinka M."/>
            <person name="Vacherie B."/>
            <person name="Biemont C."/>
            <person name="Skalli Z."/>
            <person name="Cattolico L."/>
            <person name="Poulain J."/>
            <person name="De Berardinis V."/>
            <person name="Cruaud C."/>
            <person name="Duprat S."/>
            <person name="Brottier P."/>
            <person name="Coutanceau J.-P."/>
            <person name="Gouzy J."/>
            <person name="Parra G."/>
            <person name="Lardier G."/>
            <person name="Chapple C."/>
            <person name="McKernan K.J."/>
            <person name="McEwan P."/>
            <person name="Bosak S."/>
            <person name="Kellis M."/>
            <person name="Volff J.-N."/>
            <person name="Guigo R."/>
            <person name="Zody M.C."/>
            <person name="Mesirov J."/>
            <person name="Lindblad-Toh K."/>
            <person name="Birren B."/>
            <person name="Nusbaum C."/>
            <person name="Kahn D."/>
            <person name="Robinson-Rechavi M."/>
            <person name="Laudet V."/>
            <person name="Schachter V."/>
            <person name="Quetier F."/>
            <person name="Saurin W."/>
            <person name="Scarpelli C."/>
            <person name="Wincker P."/>
            <person name="Lander E.S."/>
            <person name="Weissenbach J."/>
            <person name="Roest Crollius H."/>
        </authorList>
    </citation>
    <scope>NUCLEOTIDE SEQUENCE [LARGE SCALE GENOMIC DNA]</scope>
</reference>
<comment type="caution">
    <text evidence="1">The sequence shown here is derived from an EMBL/GenBank/DDBJ whole genome shotgun (WGS) entry which is preliminary data.</text>
</comment>
<dbReference type="HOGENOM" id="CLU_000288_181_6_1"/>
<dbReference type="AlphaFoldDB" id="Q4SDD8"/>
<dbReference type="OrthoDB" id="8888565at2759"/>
<name>Q4SDD8_TETNG</name>
<organism evidence="1">
    <name type="scientific">Tetraodon nigroviridis</name>
    <name type="common">Spotted green pufferfish</name>
    <name type="synonym">Chelonodon nigroviridis</name>
    <dbReference type="NCBI Taxonomy" id="99883"/>
    <lineage>
        <taxon>Eukaryota</taxon>
        <taxon>Metazoa</taxon>
        <taxon>Chordata</taxon>
        <taxon>Craniata</taxon>
        <taxon>Vertebrata</taxon>
        <taxon>Euteleostomi</taxon>
        <taxon>Actinopterygii</taxon>
        <taxon>Neopterygii</taxon>
        <taxon>Teleostei</taxon>
        <taxon>Neoteleostei</taxon>
        <taxon>Acanthomorphata</taxon>
        <taxon>Eupercaria</taxon>
        <taxon>Tetraodontiformes</taxon>
        <taxon>Tetradontoidea</taxon>
        <taxon>Tetraodontidae</taxon>
        <taxon>Tetraodon</taxon>
    </lineage>
</organism>
<gene>
    <name evidence="1" type="ORF">GSTENG00020087001</name>
</gene>
<feature type="non-terminal residue" evidence="1">
    <location>
        <position position="1"/>
    </location>
</feature>
<accession>Q4SDD8</accession>
<protein>
    <submittedName>
        <fullName evidence="1">(spotted green pufferfish) hypothetical protein</fullName>
    </submittedName>
</protein>
<reference evidence="1" key="2">
    <citation type="submission" date="2004-02" db="EMBL/GenBank/DDBJ databases">
        <authorList>
            <consortium name="Genoscope"/>
            <consortium name="Whitehead Institute Centre for Genome Research"/>
        </authorList>
    </citation>
    <scope>NUCLEOTIDE SEQUENCE</scope>
</reference>
<dbReference type="EMBL" id="CAAE01014639">
    <property type="protein sequence ID" value="CAG01344.1"/>
    <property type="molecule type" value="Genomic_DNA"/>
</dbReference>